<dbReference type="SUPFAM" id="SSF111321">
    <property type="entry name" value="AF1104-like"/>
    <property type="match status" value="1"/>
</dbReference>
<evidence type="ECO:0000313" key="3">
    <source>
        <dbReference type="Proteomes" id="UP000070405"/>
    </source>
</evidence>
<evidence type="ECO:0000313" key="2">
    <source>
        <dbReference type="EMBL" id="KXB03216.1"/>
    </source>
</evidence>
<dbReference type="Pfam" id="PF01937">
    <property type="entry name" value="ARMT1-like_dom"/>
    <property type="match status" value="1"/>
</dbReference>
<protein>
    <recommendedName>
        <fullName evidence="1">Damage-control phosphatase ARMT1-like metal-binding domain-containing protein</fullName>
    </recommendedName>
</protein>
<proteinExistence type="predicted"/>
<comment type="caution">
    <text evidence="2">The sequence shown here is derived from an EMBL/GenBank/DDBJ whole genome shotgun (WGS) entry which is preliminary data.</text>
</comment>
<gene>
    <name evidence="2" type="ORF">AKJ47_02675</name>
</gene>
<sequence length="136" mass="14948">MYLLDNCGEAILDRLLLERIFGLGCDLSIAARSDPVQDDITLEEAEELNFSDLGELLPSGESIRVGPTRAPRKLRKRLDMADLILSKGQGNFEILSGHEGSFRGRLAYLLVAKCGSVSKALEVPRESKVIRFVESG</sequence>
<dbReference type="EMBL" id="LHYA01000036">
    <property type="protein sequence ID" value="KXB03216.1"/>
    <property type="molecule type" value="Genomic_DNA"/>
</dbReference>
<dbReference type="InterPro" id="IPR036075">
    <property type="entry name" value="ARMT-1-like_metal-bd_sf"/>
</dbReference>
<dbReference type="Gene3D" id="3.40.50.10880">
    <property type="entry name" value="Uncharacterised protein PF01937, DUF89, domain 3"/>
    <property type="match status" value="1"/>
</dbReference>
<dbReference type="InterPro" id="IPR002791">
    <property type="entry name" value="ARMT1-like_metal-bd"/>
</dbReference>
<dbReference type="Proteomes" id="UP000070405">
    <property type="component" value="Unassembled WGS sequence"/>
</dbReference>
<feature type="domain" description="Damage-control phosphatase ARMT1-like metal-binding" evidence="1">
    <location>
        <begin position="2"/>
        <end position="129"/>
    </location>
</feature>
<accession>A0A133V9U9</accession>
<dbReference type="AlphaFoldDB" id="A0A133V9U9"/>
<evidence type="ECO:0000259" key="1">
    <source>
        <dbReference type="Pfam" id="PF01937"/>
    </source>
</evidence>
<organism evidence="2 3">
    <name type="scientific">candidate division MSBL1 archaeon SCGC-AAA261G05</name>
    <dbReference type="NCBI Taxonomy" id="1698276"/>
    <lineage>
        <taxon>Archaea</taxon>
        <taxon>Methanobacteriati</taxon>
        <taxon>Methanobacteriota</taxon>
        <taxon>candidate division MSBL1</taxon>
    </lineage>
</organism>
<reference evidence="2 3" key="1">
    <citation type="journal article" date="2016" name="Sci. Rep.">
        <title>Metabolic traits of an uncultured archaeal lineage -MSBL1- from brine pools of the Red Sea.</title>
        <authorList>
            <person name="Mwirichia R."/>
            <person name="Alam I."/>
            <person name="Rashid M."/>
            <person name="Vinu M."/>
            <person name="Ba-Alawi W."/>
            <person name="Anthony Kamau A."/>
            <person name="Kamanda Ngugi D."/>
            <person name="Goker M."/>
            <person name="Klenk H.P."/>
            <person name="Bajic V."/>
            <person name="Stingl U."/>
        </authorList>
    </citation>
    <scope>NUCLEOTIDE SEQUENCE [LARGE SCALE GENOMIC DNA]</scope>
    <source>
        <strain evidence="2">SCGC-AAA261G05</strain>
    </source>
</reference>
<keyword evidence="3" id="KW-1185">Reference proteome</keyword>
<name>A0A133V9U9_9EURY</name>